<dbReference type="STRING" id="344882.ABB29_11860"/>
<gene>
    <name evidence="3" type="ORF">ABB29_11860</name>
</gene>
<sequence length="301" mass="35319">MNPLPMLRNQRDWQSLAYLVAQPSLMYWQWRHGWQPLLFGLSLLLAIGISIIHHNHAHLPLWRGRRANRATDLWITLLQGHPTCVFHPAHNRNHHRHRHGPSDCSRTWRFGDHNHLLGWLLHPLLAVVAVYPLVWQWLRSLRRRAPRVWRWYLLQYLAWLGSWCLLLAMDPGKALLLVIVPQLFGLHWLLGANYLQHAHADDRGHLAYARNFEGASNLIWFNIGLHTAHHEHARAHWSHLPALHARYRAAIPARLLEPGLSGYITRVFLLAPWVPRLRSHSLRGHRPDRNLSSPYMDRKDC</sequence>
<keyword evidence="1" id="KW-1133">Transmembrane helix</keyword>
<evidence type="ECO:0000259" key="2">
    <source>
        <dbReference type="Pfam" id="PF00487"/>
    </source>
</evidence>
<name>A0A0R0CRP3_9GAMM</name>
<protein>
    <submittedName>
        <fullName evidence="3">Fatty acid desaturase</fullName>
    </submittedName>
</protein>
<keyword evidence="4" id="KW-1185">Reference proteome</keyword>
<evidence type="ECO:0000313" key="4">
    <source>
        <dbReference type="Proteomes" id="UP000052052"/>
    </source>
</evidence>
<feature type="transmembrane region" description="Helical" evidence="1">
    <location>
        <begin position="150"/>
        <end position="168"/>
    </location>
</feature>
<feature type="domain" description="Fatty acid desaturase" evidence="2">
    <location>
        <begin position="30"/>
        <end position="254"/>
    </location>
</feature>
<organism evidence="3 4">
    <name type="scientific">Pseudoxanthomonas dokdonensis</name>
    <dbReference type="NCBI Taxonomy" id="344882"/>
    <lineage>
        <taxon>Bacteria</taxon>
        <taxon>Pseudomonadati</taxon>
        <taxon>Pseudomonadota</taxon>
        <taxon>Gammaproteobacteria</taxon>
        <taxon>Lysobacterales</taxon>
        <taxon>Lysobacteraceae</taxon>
        <taxon>Pseudoxanthomonas</taxon>
    </lineage>
</organism>
<dbReference type="RefSeq" id="WP_057659232.1">
    <property type="nucleotide sequence ID" value="NZ_LDJL01000011.1"/>
</dbReference>
<dbReference type="InterPro" id="IPR005804">
    <property type="entry name" value="FA_desaturase_dom"/>
</dbReference>
<dbReference type="Proteomes" id="UP000052052">
    <property type="component" value="Unassembled WGS sequence"/>
</dbReference>
<reference evidence="3 4" key="1">
    <citation type="submission" date="2015-05" db="EMBL/GenBank/DDBJ databases">
        <title>Genome sequencing and analysis of members of genus Stenotrophomonas.</title>
        <authorList>
            <person name="Patil P.P."/>
            <person name="Midha S."/>
            <person name="Patil P.B."/>
        </authorList>
    </citation>
    <scope>NUCLEOTIDE SEQUENCE [LARGE SCALE GENOMIC DNA]</scope>
    <source>
        <strain evidence="3 4">DSM 21858</strain>
    </source>
</reference>
<keyword evidence="1" id="KW-0812">Transmembrane</keyword>
<dbReference type="PATRIC" id="fig|344882.3.peg.738"/>
<dbReference type="Pfam" id="PF00487">
    <property type="entry name" value="FA_desaturase"/>
    <property type="match status" value="1"/>
</dbReference>
<evidence type="ECO:0000256" key="1">
    <source>
        <dbReference type="SAM" id="Phobius"/>
    </source>
</evidence>
<feature type="transmembrane region" description="Helical" evidence="1">
    <location>
        <begin position="116"/>
        <end position="138"/>
    </location>
</feature>
<dbReference type="OrthoDB" id="634389at2"/>
<dbReference type="GO" id="GO:0006629">
    <property type="term" value="P:lipid metabolic process"/>
    <property type="evidence" value="ECO:0007669"/>
    <property type="project" value="InterPro"/>
</dbReference>
<feature type="transmembrane region" description="Helical" evidence="1">
    <location>
        <begin position="34"/>
        <end position="53"/>
    </location>
</feature>
<dbReference type="AlphaFoldDB" id="A0A0R0CRP3"/>
<proteinExistence type="predicted"/>
<accession>A0A0R0CRP3</accession>
<keyword evidence="1" id="KW-0472">Membrane</keyword>
<dbReference type="EMBL" id="LDJL01000011">
    <property type="protein sequence ID" value="KRG69106.1"/>
    <property type="molecule type" value="Genomic_DNA"/>
</dbReference>
<evidence type="ECO:0000313" key="3">
    <source>
        <dbReference type="EMBL" id="KRG69106.1"/>
    </source>
</evidence>
<feature type="transmembrane region" description="Helical" evidence="1">
    <location>
        <begin position="174"/>
        <end position="195"/>
    </location>
</feature>
<comment type="caution">
    <text evidence="3">The sequence shown here is derived from an EMBL/GenBank/DDBJ whole genome shotgun (WGS) entry which is preliminary data.</text>
</comment>